<reference evidence="1" key="1">
    <citation type="submission" date="2014-11" db="EMBL/GenBank/DDBJ databases">
        <authorList>
            <person name="Amaro Gonzalez C."/>
        </authorList>
    </citation>
    <scope>NUCLEOTIDE SEQUENCE</scope>
</reference>
<proteinExistence type="predicted"/>
<evidence type="ECO:0000313" key="1">
    <source>
        <dbReference type="EMBL" id="JAH67138.1"/>
    </source>
</evidence>
<accession>A0A0E9UQ95</accession>
<organism evidence="1">
    <name type="scientific">Anguilla anguilla</name>
    <name type="common">European freshwater eel</name>
    <name type="synonym">Muraena anguilla</name>
    <dbReference type="NCBI Taxonomy" id="7936"/>
    <lineage>
        <taxon>Eukaryota</taxon>
        <taxon>Metazoa</taxon>
        <taxon>Chordata</taxon>
        <taxon>Craniata</taxon>
        <taxon>Vertebrata</taxon>
        <taxon>Euteleostomi</taxon>
        <taxon>Actinopterygii</taxon>
        <taxon>Neopterygii</taxon>
        <taxon>Teleostei</taxon>
        <taxon>Anguilliformes</taxon>
        <taxon>Anguillidae</taxon>
        <taxon>Anguilla</taxon>
    </lineage>
</organism>
<sequence>MRPSVRATHPPRRTLLSLITLQTLNPITTLYRGYF</sequence>
<protein>
    <submittedName>
        <fullName evidence="1">Uncharacterized protein</fullName>
    </submittedName>
</protein>
<reference evidence="1" key="2">
    <citation type="journal article" date="2015" name="Fish Shellfish Immunol.">
        <title>Early steps in the European eel (Anguilla anguilla)-Vibrio vulnificus interaction in the gills: Role of the RtxA13 toxin.</title>
        <authorList>
            <person name="Callol A."/>
            <person name="Pajuelo D."/>
            <person name="Ebbesson L."/>
            <person name="Teles M."/>
            <person name="MacKenzie S."/>
            <person name="Amaro C."/>
        </authorList>
    </citation>
    <scope>NUCLEOTIDE SEQUENCE</scope>
</reference>
<dbReference type="EMBL" id="GBXM01041439">
    <property type="protein sequence ID" value="JAH67138.1"/>
    <property type="molecule type" value="Transcribed_RNA"/>
</dbReference>
<name>A0A0E9UQ95_ANGAN</name>
<dbReference type="AlphaFoldDB" id="A0A0E9UQ95"/>